<sequence length="392" mass="44157">MKPLEMSAESCGLEKEKACVGWVMEYFKDCLCSLRDEISFGFGIASLICWGVAEIPQIITNFNNKSADGVSLAFISTWIVGDIFNLIGCILEPATLPTQYYTALLYTTTTIVLALQCLYYDHFLPLWNRNDSETIKENDERTTLTKKLNGNGSKLNVPIEVPRRKEFHFISARSLAGSDNSPYQSSYMKPKSGPPVLDHLSESSSDDENDTAAALPAVLSYPKPLSQPRPIPRPAGYGTFLAVSAYIPRVTKGYDIPLMYMGRKLLLQEQDLHSSNEAYGQWLGWLMAAIYMGGRLPQIWLNIKRGSVEGLSPLMFIFALIANATYVGSILVRSTEREKIKANMPWLLDALVCVVLDLFIILQYIFYRYIKRRKCRQRDSKNTTKVTAKHTL</sequence>
<evidence type="ECO:0000313" key="8">
    <source>
        <dbReference type="Proteomes" id="UP001161247"/>
    </source>
</evidence>
<keyword evidence="3 6" id="KW-1133">Transmembrane helix</keyword>
<dbReference type="InterPro" id="IPR051415">
    <property type="entry name" value="LAAT-1"/>
</dbReference>
<evidence type="ECO:0000256" key="1">
    <source>
        <dbReference type="ARBA" id="ARBA00004141"/>
    </source>
</evidence>
<dbReference type="GO" id="GO:0015174">
    <property type="term" value="F:basic amino acid transmembrane transporter activity"/>
    <property type="evidence" value="ECO:0007669"/>
    <property type="project" value="UniProtKB-ARBA"/>
</dbReference>
<evidence type="ECO:0000256" key="6">
    <source>
        <dbReference type="SAM" id="Phobius"/>
    </source>
</evidence>
<evidence type="ECO:0000313" key="7">
    <source>
        <dbReference type="EMBL" id="CAI9116655.1"/>
    </source>
</evidence>
<protein>
    <submittedName>
        <fullName evidence="7">OLC1v1017856C1</fullName>
    </submittedName>
</protein>
<dbReference type="FunFam" id="1.20.1280.290:FF:000012">
    <property type="entry name" value="Vacuolar membrane PQ loop repeat protein"/>
    <property type="match status" value="1"/>
</dbReference>
<feature type="region of interest" description="Disordered" evidence="5">
    <location>
        <begin position="178"/>
        <end position="208"/>
    </location>
</feature>
<accession>A0AAV1EAB7</accession>
<evidence type="ECO:0000256" key="4">
    <source>
        <dbReference type="ARBA" id="ARBA00023136"/>
    </source>
</evidence>
<dbReference type="PANTHER" id="PTHR16201:SF45">
    <property type="entry name" value="PQ-LOOP REPEAT FAMILY PROTEIN _ TRANSMEMBRANE FAMILY PROTEIN"/>
    <property type="match status" value="1"/>
</dbReference>
<dbReference type="GO" id="GO:0098852">
    <property type="term" value="C:lytic vacuole membrane"/>
    <property type="evidence" value="ECO:0007669"/>
    <property type="project" value="UniProtKB-ARBA"/>
</dbReference>
<feature type="transmembrane region" description="Helical" evidence="6">
    <location>
        <begin position="344"/>
        <end position="367"/>
    </location>
</feature>
<evidence type="ECO:0000256" key="3">
    <source>
        <dbReference type="ARBA" id="ARBA00022989"/>
    </source>
</evidence>
<feature type="compositionally biased region" description="Polar residues" evidence="5">
    <location>
        <begin position="178"/>
        <end position="187"/>
    </location>
</feature>
<feature type="transmembrane region" description="Helical" evidence="6">
    <location>
        <begin position="71"/>
        <end position="91"/>
    </location>
</feature>
<dbReference type="AlphaFoldDB" id="A0AAV1EAB7"/>
<evidence type="ECO:0000256" key="5">
    <source>
        <dbReference type="SAM" id="MobiDB-lite"/>
    </source>
</evidence>
<name>A0AAV1EAB7_OLDCO</name>
<dbReference type="Pfam" id="PF04193">
    <property type="entry name" value="PQ-loop"/>
    <property type="match status" value="2"/>
</dbReference>
<feature type="transmembrane region" description="Helical" evidence="6">
    <location>
        <begin position="313"/>
        <end position="332"/>
    </location>
</feature>
<organism evidence="7 8">
    <name type="scientific">Oldenlandia corymbosa var. corymbosa</name>
    <dbReference type="NCBI Taxonomy" id="529605"/>
    <lineage>
        <taxon>Eukaryota</taxon>
        <taxon>Viridiplantae</taxon>
        <taxon>Streptophyta</taxon>
        <taxon>Embryophyta</taxon>
        <taxon>Tracheophyta</taxon>
        <taxon>Spermatophyta</taxon>
        <taxon>Magnoliopsida</taxon>
        <taxon>eudicotyledons</taxon>
        <taxon>Gunneridae</taxon>
        <taxon>Pentapetalae</taxon>
        <taxon>asterids</taxon>
        <taxon>lamiids</taxon>
        <taxon>Gentianales</taxon>
        <taxon>Rubiaceae</taxon>
        <taxon>Rubioideae</taxon>
        <taxon>Spermacoceae</taxon>
        <taxon>Hedyotis-Oldenlandia complex</taxon>
        <taxon>Oldenlandia</taxon>
    </lineage>
</organism>
<proteinExistence type="predicted"/>
<keyword evidence="2 6" id="KW-0812">Transmembrane</keyword>
<feature type="transmembrane region" description="Helical" evidence="6">
    <location>
        <begin position="103"/>
        <end position="121"/>
    </location>
</feature>
<dbReference type="Gene3D" id="1.20.1280.290">
    <property type="match status" value="2"/>
</dbReference>
<reference evidence="7" key="1">
    <citation type="submission" date="2023-03" db="EMBL/GenBank/DDBJ databases">
        <authorList>
            <person name="Julca I."/>
        </authorList>
    </citation>
    <scope>NUCLEOTIDE SEQUENCE</scope>
</reference>
<dbReference type="InterPro" id="IPR006603">
    <property type="entry name" value="PQ-loop_rpt"/>
</dbReference>
<keyword evidence="4 6" id="KW-0472">Membrane</keyword>
<dbReference type="EMBL" id="OX459125">
    <property type="protein sequence ID" value="CAI9116655.1"/>
    <property type="molecule type" value="Genomic_DNA"/>
</dbReference>
<dbReference type="FunFam" id="1.20.1280.290:FF:000009">
    <property type="entry name" value="PQ loop repeat family protein"/>
    <property type="match status" value="1"/>
</dbReference>
<dbReference type="Proteomes" id="UP001161247">
    <property type="component" value="Chromosome 8"/>
</dbReference>
<gene>
    <name evidence="7" type="ORF">OLC1_LOCUS22895</name>
</gene>
<comment type="subcellular location">
    <subcellularLocation>
        <location evidence="1">Membrane</location>
        <topology evidence="1">Multi-pass membrane protein</topology>
    </subcellularLocation>
</comment>
<dbReference type="PANTHER" id="PTHR16201">
    <property type="entry name" value="SEVEN TRANSMEMBRANE PROTEIN 1-RELATED"/>
    <property type="match status" value="1"/>
</dbReference>
<keyword evidence="8" id="KW-1185">Reference proteome</keyword>
<dbReference type="SMART" id="SM00679">
    <property type="entry name" value="CTNS"/>
    <property type="match status" value="2"/>
</dbReference>
<evidence type="ECO:0000256" key="2">
    <source>
        <dbReference type="ARBA" id="ARBA00022692"/>
    </source>
</evidence>